<evidence type="ECO:0000256" key="8">
    <source>
        <dbReference type="ARBA" id="ARBA00022989"/>
    </source>
</evidence>
<dbReference type="PANTHER" id="PTHR45436:SF8">
    <property type="entry name" value="HISTIDINE KINASE"/>
    <property type="match status" value="1"/>
</dbReference>
<dbReference type="GO" id="GO:0016301">
    <property type="term" value="F:kinase activity"/>
    <property type="evidence" value="ECO:0007669"/>
    <property type="project" value="UniProtKB-KW"/>
</dbReference>
<proteinExistence type="predicted"/>
<evidence type="ECO:0000256" key="7">
    <source>
        <dbReference type="ARBA" id="ARBA00022777"/>
    </source>
</evidence>
<keyword evidence="7 14" id="KW-0418">Kinase</keyword>
<comment type="subcellular location">
    <subcellularLocation>
        <location evidence="2">Membrane</location>
    </subcellularLocation>
</comment>
<organism evidence="14 15">
    <name type="scientific">Salinimonas profundi</name>
    <dbReference type="NCBI Taxonomy" id="2729140"/>
    <lineage>
        <taxon>Bacteria</taxon>
        <taxon>Pseudomonadati</taxon>
        <taxon>Pseudomonadota</taxon>
        <taxon>Gammaproteobacteria</taxon>
        <taxon>Alteromonadales</taxon>
        <taxon>Alteromonadaceae</taxon>
        <taxon>Alteromonas/Salinimonas group</taxon>
        <taxon>Salinimonas</taxon>
    </lineage>
</organism>
<comment type="caution">
    <text evidence="14">The sequence shown here is derived from an EMBL/GenBank/DDBJ whole genome shotgun (WGS) entry which is preliminary data.</text>
</comment>
<dbReference type="InterPro" id="IPR036097">
    <property type="entry name" value="HisK_dim/P_sf"/>
</dbReference>
<feature type="domain" description="HAMP" evidence="13">
    <location>
        <begin position="185"/>
        <end position="239"/>
    </location>
</feature>
<dbReference type="Gene3D" id="1.10.287.130">
    <property type="match status" value="1"/>
</dbReference>
<evidence type="ECO:0000313" key="15">
    <source>
        <dbReference type="Proteomes" id="UP000624419"/>
    </source>
</evidence>
<keyword evidence="9" id="KW-0902">Two-component regulatory system</keyword>
<evidence type="ECO:0000256" key="2">
    <source>
        <dbReference type="ARBA" id="ARBA00004370"/>
    </source>
</evidence>
<name>A0ABR8LIW5_9ALTE</name>
<protein>
    <recommendedName>
        <fullName evidence="3">histidine kinase</fullName>
        <ecNumber evidence="3">2.7.13.3</ecNumber>
    </recommendedName>
</protein>
<dbReference type="PROSITE" id="PS50109">
    <property type="entry name" value="HIS_KIN"/>
    <property type="match status" value="1"/>
</dbReference>
<evidence type="ECO:0000313" key="14">
    <source>
        <dbReference type="EMBL" id="MBD3586156.1"/>
    </source>
</evidence>
<dbReference type="InterPro" id="IPR050428">
    <property type="entry name" value="TCS_sensor_his_kinase"/>
</dbReference>
<dbReference type="RefSeq" id="WP_191024874.1">
    <property type="nucleotide sequence ID" value="NZ_JABBXD010000005.1"/>
</dbReference>
<keyword evidence="5" id="KW-0808">Transferase</keyword>
<evidence type="ECO:0000256" key="1">
    <source>
        <dbReference type="ARBA" id="ARBA00000085"/>
    </source>
</evidence>
<dbReference type="SMART" id="SM00388">
    <property type="entry name" value="HisKA"/>
    <property type="match status" value="1"/>
</dbReference>
<keyword evidence="4" id="KW-0597">Phosphoprotein</keyword>
<dbReference type="InterPro" id="IPR003594">
    <property type="entry name" value="HATPase_dom"/>
</dbReference>
<dbReference type="EMBL" id="JABBXD010000005">
    <property type="protein sequence ID" value="MBD3586156.1"/>
    <property type="molecule type" value="Genomic_DNA"/>
</dbReference>
<evidence type="ECO:0000256" key="10">
    <source>
        <dbReference type="ARBA" id="ARBA00023136"/>
    </source>
</evidence>
<accession>A0ABR8LIW5</accession>
<feature type="transmembrane region" description="Helical" evidence="11">
    <location>
        <begin position="12"/>
        <end position="34"/>
    </location>
</feature>
<evidence type="ECO:0000256" key="9">
    <source>
        <dbReference type="ARBA" id="ARBA00023012"/>
    </source>
</evidence>
<dbReference type="SUPFAM" id="SSF55874">
    <property type="entry name" value="ATPase domain of HSP90 chaperone/DNA topoisomerase II/histidine kinase"/>
    <property type="match status" value="1"/>
</dbReference>
<evidence type="ECO:0000259" key="12">
    <source>
        <dbReference type="PROSITE" id="PS50109"/>
    </source>
</evidence>
<dbReference type="SUPFAM" id="SSF47384">
    <property type="entry name" value="Homodimeric domain of signal transducing histidine kinase"/>
    <property type="match status" value="1"/>
</dbReference>
<evidence type="ECO:0000256" key="5">
    <source>
        <dbReference type="ARBA" id="ARBA00022679"/>
    </source>
</evidence>
<evidence type="ECO:0000256" key="6">
    <source>
        <dbReference type="ARBA" id="ARBA00022692"/>
    </source>
</evidence>
<dbReference type="Gene3D" id="3.30.565.10">
    <property type="entry name" value="Histidine kinase-like ATPase, C-terminal domain"/>
    <property type="match status" value="1"/>
</dbReference>
<evidence type="ECO:0000259" key="13">
    <source>
        <dbReference type="PROSITE" id="PS50885"/>
    </source>
</evidence>
<gene>
    <name evidence="14" type="ORF">HHX48_10430</name>
</gene>
<dbReference type="InterPro" id="IPR005467">
    <property type="entry name" value="His_kinase_dom"/>
</dbReference>
<feature type="transmembrane region" description="Helical" evidence="11">
    <location>
        <begin position="165"/>
        <end position="188"/>
    </location>
</feature>
<dbReference type="CDD" id="cd00082">
    <property type="entry name" value="HisKA"/>
    <property type="match status" value="1"/>
</dbReference>
<comment type="catalytic activity">
    <reaction evidence="1">
        <text>ATP + protein L-histidine = ADP + protein N-phospho-L-histidine.</text>
        <dbReference type="EC" id="2.7.13.3"/>
    </reaction>
</comment>
<feature type="domain" description="Histidine kinase" evidence="12">
    <location>
        <begin position="247"/>
        <end position="453"/>
    </location>
</feature>
<dbReference type="InterPro" id="IPR036890">
    <property type="entry name" value="HATPase_C_sf"/>
</dbReference>
<evidence type="ECO:0000256" key="11">
    <source>
        <dbReference type="SAM" id="Phobius"/>
    </source>
</evidence>
<evidence type="ECO:0000256" key="3">
    <source>
        <dbReference type="ARBA" id="ARBA00012438"/>
    </source>
</evidence>
<dbReference type="PRINTS" id="PR00344">
    <property type="entry name" value="BCTRLSENSOR"/>
</dbReference>
<dbReference type="PANTHER" id="PTHR45436">
    <property type="entry name" value="SENSOR HISTIDINE KINASE YKOH"/>
    <property type="match status" value="1"/>
</dbReference>
<keyword evidence="10 11" id="KW-0472">Membrane</keyword>
<dbReference type="InterPro" id="IPR003661">
    <property type="entry name" value="HisK_dim/P_dom"/>
</dbReference>
<dbReference type="SMART" id="SM00387">
    <property type="entry name" value="HATPase_c"/>
    <property type="match status" value="1"/>
</dbReference>
<keyword evidence="15" id="KW-1185">Reference proteome</keyword>
<dbReference type="InterPro" id="IPR003660">
    <property type="entry name" value="HAMP_dom"/>
</dbReference>
<evidence type="ECO:0000256" key="4">
    <source>
        <dbReference type="ARBA" id="ARBA00022553"/>
    </source>
</evidence>
<dbReference type="EC" id="2.7.13.3" evidence="3"/>
<dbReference type="PROSITE" id="PS50885">
    <property type="entry name" value="HAMP"/>
    <property type="match status" value="1"/>
</dbReference>
<dbReference type="SMART" id="SM00304">
    <property type="entry name" value="HAMP"/>
    <property type="match status" value="1"/>
</dbReference>
<dbReference type="Pfam" id="PF02518">
    <property type="entry name" value="HATPase_c"/>
    <property type="match status" value="1"/>
</dbReference>
<dbReference type="Proteomes" id="UP000624419">
    <property type="component" value="Unassembled WGS sequence"/>
</dbReference>
<keyword evidence="8 11" id="KW-1133">Transmembrane helix</keyword>
<reference evidence="14 15" key="1">
    <citation type="submission" date="2020-04" db="EMBL/GenBank/DDBJ databases">
        <title>Salinimonas sp. HHU 13199.</title>
        <authorList>
            <person name="Cui X."/>
            <person name="Zhang D."/>
        </authorList>
    </citation>
    <scope>NUCLEOTIDE SEQUENCE [LARGE SCALE GENOMIC DNA]</scope>
    <source>
        <strain evidence="14 15">HHU 13199</strain>
    </source>
</reference>
<keyword evidence="6 11" id="KW-0812">Transmembrane</keyword>
<dbReference type="InterPro" id="IPR004358">
    <property type="entry name" value="Sig_transdc_His_kin-like_C"/>
</dbReference>
<sequence>MIAIGTFTRSSSFRVGALITLLSGAAMAFIIYLWSVTNKDILIDEARNAALSQLWAYEALYERGGRQAVIGLVEQNLNNDLINWVAITDKNGKFLAGNSRPLGKLVIEDDADILEIDTPLTAEDAPGWGHKAVLVRRQTIDEGVTVTVARDVDELYSAQTLSRSLSWVFIAILGLISGLSLGVALYVVNRINRMSATADSIMQTGNLKERLDIDSNWDDLSKLALVLNKMLDKIEYSVQNIKSVTDNVAHDLRTPLSRLRSRLEDLPDSSLKQQALAETDVLLGMFNGLLRIADIESKRQRMGFSEVSLGDIVRDVVDLYEPYIEEKHMSLTFDIEPATLRGDRNLLFQAFANLIDNAVKYAGENAQIRVTAKETSTSYIVSVDDSGPGVDVSNFKQLDRRFYRAQESRTSKGNGLGLSMVKAVADLHNAHIYYIPDPLLEGSGLGITLMFKKPSVALG</sequence>